<dbReference type="PANTHER" id="PTHR43780:SF2">
    <property type="entry name" value="1-AMINOCYCLOPROPANE-1-CARBOXYLATE DEAMINASE-RELATED"/>
    <property type="match status" value="1"/>
</dbReference>
<proteinExistence type="inferred from homology"/>
<dbReference type="AlphaFoldDB" id="A0A7V5PN25"/>
<reference evidence="5" key="1">
    <citation type="journal article" date="2020" name="mSystems">
        <title>Genome- and Community-Level Interaction Insights into Carbon Utilization and Element Cycling Functions of Hydrothermarchaeota in Hydrothermal Sediment.</title>
        <authorList>
            <person name="Zhou Z."/>
            <person name="Liu Y."/>
            <person name="Xu W."/>
            <person name="Pan J."/>
            <person name="Luo Z.H."/>
            <person name="Li M."/>
        </authorList>
    </citation>
    <scope>NUCLEOTIDE SEQUENCE [LARGE SCALE GENOMIC DNA]</scope>
    <source>
        <strain evidence="5">HyVt-527</strain>
    </source>
</reference>
<evidence type="ECO:0000259" key="4">
    <source>
        <dbReference type="Pfam" id="PF00291"/>
    </source>
</evidence>
<dbReference type="EMBL" id="DROD01000051">
    <property type="protein sequence ID" value="HHJ51700.1"/>
    <property type="molecule type" value="Genomic_DNA"/>
</dbReference>
<dbReference type="GO" id="GO:0019148">
    <property type="term" value="F:D-cysteine desulfhydrase activity"/>
    <property type="evidence" value="ECO:0007669"/>
    <property type="project" value="TreeGrafter"/>
</dbReference>
<organism evidence="5">
    <name type="scientific">Caldithrix abyssi</name>
    <dbReference type="NCBI Taxonomy" id="187145"/>
    <lineage>
        <taxon>Bacteria</taxon>
        <taxon>Pseudomonadati</taxon>
        <taxon>Calditrichota</taxon>
        <taxon>Calditrichia</taxon>
        <taxon>Calditrichales</taxon>
        <taxon>Calditrichaceae</taxon>
        <taxon>Caldithrix</taxon>
    </lineage>
</organism>
<evidence type="ECO:0000256" key="3">
    <source>
        <dbReference type="ARBA" id="ARBA00022898"/>
    </source>
</evidence>
<feature type="domain" description="Tryptophan synthase beta chain-like PALP" evidence="4">
    <location>
        <begin position="10"/>
        <end position="192"/>
    </location>
</feature>
<evidence type="ECO:0000313" key="5">
    <source>
        <dbReference type="EMBL" id="HHJ51700.1"/>
    </source>
</evidence>
<accession>A0A7V5PN25</accession>
<name>A0A7V5PN25_CALAY</name>
<keyword evidence="3" id="KW-0663">Pyridoxal phosphate</keyword>
<dbReference type="Proteomes" id="UP000886124">
    <property type="component" value="Unassembled WGS sequence"/>
</dbReference>
<feature type="non-terminal residue" evidence="5">
    <location>
        <position position="192"/>
    </location>
</feature>
<dbReference type="Gene3D" id="3.40.50.1100">
    <property type="match status" value="1"/>
</dbReference>
<comment type="similarity">
    <text evidence="2">Belongs to the ACC deaminase/D-cysteine desulfhydrase family.</text>
</comment>
<protein>
    <submittedName>
        <fullName evidence="5">Pyridoxal-phosphate dependent enzyme</fullName>
    </submittedName>
</protein>
<sequence>MEFPAHFNLAQLPTPIVPVKNFFDEISGYRVWIKRDDLTGLELSGNKVRKLDFLVREAVERGAERLITCGGVQSNHCRATVYYARRLRLKTTLFLRGEKPATPTGNYLLNLLAGADIHFITPEQYRDVERLMAQERSRSPEKAYVIPEGGSNETGAWGYVKGFYEILEQVREQNLPIDTIVVATGSGGTHAG</sequence>
<dbReference type="Pfam" id="PF00291">
    <property type="entry name" value="PALP"/>
    <property type="match status" value="1"/>
</dbReference>
<comment type="cofactor">
    <cofactor evidence="1">
        <name>pyridoxal 5'-phosphate</name>
        <dbReference type="ChEBI" id="CHEBI:597326"/>
    </cofactor>
</comment>
<dbReference type="PANTHER" id="PTHR43780">
    <property type="entry name" value="1-AMINOCYCLOPROPANE-1-CARBOXYLATE DEAMINASE-RELATED"/>
    <property type="match status" value="1"/>
</dbReference>
<comment type="caution">
    <text evidence="5">The sequence shown here is derived from an EMBL/GenBank/DDBJ whole genome shotgun (WGS) entry which is preliminary data.</text>
</comment>
<dbReference type="SUPFAM" id="SSF53686">
    <property type="entry name" value="Tryptophan synthase beta subunit-like PLP-dependent enzymes"/>
    <property type="match status" value="1"/>
</dbReference>
<evidence type="ECO:0000256" key="1">
    <source>
        <dbReference type="ARBA" id="ARBA00001933"/>
    </source>
</evidence>
<dbReference type="InterPro" id="IPR001926">
    <property type="entry name" value="TrpB-like_PALP"/>
</dbReference>
<gene>
    <name evidence="5" type="ORF">ENJ89_00770</name>
</gene>
<dbReference type="InterPro" id="IPR027278">
    <property type="entry name" value="ACCD_DCysDesulf"/>
</dbReference>
<evidence type="ECO:0000256" key="2">
    <source>
        <dbReference type="ARBA" id="ARBA00008639"/>
    </source>
</evidence>
<dbReference type="InterPro" id="IPR036052">
    <property type="entry name" value="TrpB-like_PALP_sf"/>
</dbReference>